<reference evidence="3" key="1">
    <citation type="submission" date="2017-02" db="UniProtKB">
        <authorList>
            <consortium name="WormBaseParasite"/>
        </authorList>
    </citation>
    <scope>IDENTIFICATION</scope>
</reference>
<evidence type="ECO:0000313" key="3">
    <source>
        <dbReference type="WBParaSite" id="TASK_0000892601-mRNA-1"/>
    </source>
</evidence>
<dbReference type="WBParaSite" id="TASK_0000892601-mRNA-1">
    <property type="protein sequence ID" value="TASK_0000892601-mRNA-1"/>
    <property type="gene ID" value="TASK_0000892601"/>
</dbReference>
<accession>A0A0R3WDS3</accession>
<proteinExistence type="predicted"/>
<name>A0A0R3WDS3_TAEAS</name>
<evidence type="ECO:0000313" key="2">
    <source>
        <dbReference type="Proteomes" id="UP000282613"/>
    </source>
</evidence>
<keyword evidence="2" id="KW-1185">Reference proteome</keyword>
<dbReference type="AlphaFoldDB" id="A0A0R3WDS3"/>
<dbReference type="EMBL" id="UYRS01018929">
    <property type="protein sequence ID" value="VDK41305.1"/>
    <property type="molecule type" value="Genomic_DNA"/>
</dbReference>
<sequence length="118" mass="12952">MFNHHQCSQIYGANPQINASTSQYSPIVHAEGSSRSSSSFFPTLLLEGRILRDIFISAHDAEAKARGAPQFGSYHQQHWLDGEKLIAVGVVDLVPGRLSICISLPGHVFCFLMCLARP</sequence>
<dbReference type="OrthoDB" id="10588677at2759"/>
<protein>
    <submittedName>
        <fullName evidence="3">ATE_C domain-containing protein</fullName>
    </submittedName>
</protein>
<organism evidence="3">
    <name type="scientific">Taenia asiatica</name>
    <name type="common">Asian tapeworm</name>
    <dbReference type="NCBI Taxonomy" id="60517"/>
    <lineage>
        <taxon>Eukaryota</taxon>
        <taxon>Metazoa</taxon>
        <taxon>Spiralia</taxon>
        <taxon>Lophotrochozoa</taxon>
        <taxon>Platyhelminthes</taxon>
        <taxon>Cestoda</taxon>
        <taxon>Eucestoda</taxon>
        <taxon>Cyclophyllidea</taxon>
        <taxon>Taeniidae</taxon>
        <taxon>Taenia</taxon>
    </lineage>
</organism>
<gene>
    <name evidence="1" type="ORF">TASK_LOCUS8927</name>
</gene>
<dbReference type="Proteomes" id="UP000282613">
    <property type="component" value="Unassembled WGS sequence"/>
</dbReference>
<evidence type="ECO:0000313" key="1">
    <source>
        <dbReference type="EMBL" id="VDK41305.1"/>
    </source>
</evidence>
<reference evidence="1 2" key="2">
    <citation type="submission" date="2018-11" db="EMBL/GenBank/DDBJ databases">
        <authorList>
            <consortium name="Pathogen Informatics"/>
        </authorList>
    </citation>
    <scope>NUCLEOTIDE SEQUENCE [LARGE SCALE GENOMIC DNA]</scope>
</reference>